<evidence type="ECO:0000256" key="7">
    <source>
        <dbReference type="ARBA" id="ARBA00022833"/>
    </source>
</evidence>
<evidence type="ECO:0000313" key="11">
    <source>
        <dbReference type="EMBL" id="KAL3502283.1"/>
    </source>
</evidence>
<dbReference type="Pfam" id="PF13639">
    <property type="entry name" value="zf-RING_2"/>
    <property type="match status" value="1"/>
</dbReference>
<evidence type="ECO:0000256" key="4">
    <source>
        <dbReference type="ARBA" id="ARBA00022723"/>
    </source>
</evidence>
<evidence type="ECO:0000256" key="1">
    <source>
        <dbReference type="ARBA" id="ARBA00000900"/>
    </source>
</evidence>
<keyword evidence="5 8" id="KW-0863">Zinc-finger</keyword>
<dbReference type="EMBL" id="JBJUIK010000015">
    <property type="protein sequence ID" value="KAL3502283.1"/>
    <property type="molecule type" value="Genomic_DNA"/>
</dbReference>
<dbReference type="GO" id="GO:0061630">
    <property type="term" value="F:ubiquitin protein ligase activity"/>
    <property type="evidence" value="ECO:0007669"/>
    <property type="project" value="UniProtKB-EC"/>
</dbReference>
<dbReference type="Proteomes" id="UP001630127">
    <property type="component" value="Unassembled WGS sequence"/>
</dbReference>
<dbReference type="SMART" id="SM00184">
    <property type="entry name" value="RING"/>
    <property type="match status" value="1"/>
</dbReference>
<organism evidence="11 12">
    <name type="scientific">Cinchona calisaya</name>
    <dbReference type="NCBI Taxonomy" id="153742"/>
    <lineage>
        <taxon>Eukaryota</taxon>
        <taxon>Viridiplantae</taxon>
        <taxon>Streptophyta</taxon>
        <taxon>Embryophyta</taxon>
        <taxon>Tracheophyta</taxon>
        <taxon>Spermatophyta</taxon>
        <taxon>Magnoliopsida</taxon>
        <taxon>eudicotyledons</taxon>
        <taxon>Gunneridae</taxon>
        <taxon>Pentapetalae</taxon>
        <taxon>asterids</taxon>
        <taxon>lamiids</taxon>
        <taxon>Gentianales</taxon>
        <taxon>Rubiaceae</taxon>
        <taxon>Cinchonoideae</taxon>
        <taxon>Cinchoneae</taxon>
        <taxon>Cinchona</taxon>
    </lineage>
</organism>
<name>A0ABD2Y5C4_9GENT</name>
<keyword evidence="4" id="KW-0479">Metal-binding</keyword>
<reference evidence="11 12" key="1">
    <citation type="submission" date="2024-11" db="EMBL/GenBank/DDBJ databases">
        <title>A near-complete genome assembly of Cinchona calisaya.</title>
        <authorList>
            <person name="Lian D.C."/>
            <person name="Zhao X.W."/>
            <person name="Wei L."/>
        </authorList>
    </citation>
    <scope>NUCLEOTIDE SEQUENCE [LARGE SCALE GENOMIC DNA]</scope>
    <source>
        <tissue evidence="11">Nenye</tissue>
    </source>
</reference>
<dbReference type="Gene3D" id="3.30.40.10">
    <property type="entry name" value="Zinc/RING finger domain, C3HC4 (zinc finger)"/>
    <property type="match status" value="1"/>
</dbReference>
<keyword evidence="3" id="KW-0808">Transferase</keyword>
<dbReference type="EC" id="2.3.2.27" evidence="2"/>
<evidence type="ECO:0000256" key="9">
    <source>
        <dbReference type="SAM" id="MobiDB-lite"/>
    </source>
</evidence>
<feature type="domain" description="RING-type" evidence="10">
    <location>
        <begin position="202"/>
        <end position="243"/>
    </location>
</feature>
<keyword evidence="7" id="KW-0862">Zinc</keyword>
<dbReference type="PROSITE" id="PS50089">
    <property type="entry name" value="ZF_RING_2"/>
    <property type="match status" value="1"/>
</dbReference>
<proteinExistence type="predicted"/>
<dbReference type="InterPro" id="IPR001841">
    <property type="entry name" value="Znf_RING"/>
</dbReference>
<dbReference type="FunFam" id="3.30.40.10:FF:000022">
    <property type="entry name" value="E3 ubiquitin-protein ligase RING1-like"/>
    <property type="match status" value="1"/>
</dbReference>
<dbReference type="PANTHER" id="PTHR15710">
    <property type="entry name" value="E3 UBIQUITIN-PROTEIN LIGASE PRAJA"/>
    <property type="match status" value="1"/>
</dbReference>
<protein>
    <recommendedName>
        <fullName evidence="2">RING-type E3 ubiquitin transferase</fullName>
        <ecNumber evidence="2">2.3.2.27</ecNumber>
    </recommendedName>
</protein>
<dbReference type="InterPro" id="IPR013083">
    <property type="entry name" value="Znf_RING/FYVE/PHD"/>
</dbReference>
<keyword evidence="12" id="KW-1185">Reference proteome</keyword>
<comment type="caution">
    <text evidence="11">The sequence shown here is derived from an EMBL/GenBank/DDBJ whole genome shotgun (WGS) entry which is preliminary data.</text>
</comment>
<dbReference type="InterPro" id="IPR039525">
    <property type="entry name" value="RNF126-like_zinc-ribbon"/>
</dbReference>
<dbReference type="CDD" id="cd16667">
    <property type="entry name" value="RING-H2_RNF126-like"/>
    <property type="match status" value="1"/>
</dbReference>
<comment type="catalytic activity">
    <reaction evidence="1">
        <text>S-ubiquitinyl-[E2 ubiquitin-conjugating enzyme]-L-cysteine + [acceptor protein]-L-lysine = [E2 ubiquitin-conjugating enzyme]-L-cysteine + N(6)-ubiquitinyl-[acceptor protein]-L-lysine.</text>
        <dbReference type="EC" id="2.3.2.27"/>
    </reaction>
</comment>
<evidence type="ECO:0000256" key="6">
    <source>
        <dbReference type="ARBA" id="ARBA00022786"/>
    </source>
</evidence>
<dbReference type="SUPFAM" id="SSF57850">
    <property type="entry name" value="RING/U-box"/>
    <property type="match status" value="1"/>
</dbReference>
<evidence type="ECO:0000256" key="3">
    <source>
        <dbReference type="ARBA" id="ARBA00022679"/>
    </source>
</evidence>
<gene>
    <name evidence="11" type="ORF">ACH5RR_036732</name>
</gene>
<evidence type="ECO:0000256" key="5">
    <source>
        <dbReference type="ARBA" id="ARBA00022771"/>
    </source>
</evidence>
<feature type="compositionally biased region" description="Low complexity" evidence="9">
    <location>
        <begin position="260"/>
        <end position="274"/>
    </location>
</feature>
<evidence type="ECO:0000256" key="2">
    <source>
        <dbReference type="ARBA" id="ARBA00012483"/>
    </source>
</evidence>
<keyword evidence="6" id="KW-0833">Ubl conjugation pathway</keyword>
<evidence type="ECO:0000313" key="12">
    <source>
        <dbReference type="Proteomes" id="UP001630127"/>
    </source>
</evidence>
<sequence>MSSAGVTVADGGPQLYFCHQCNRTVTINPSPSSDLLCPTCHSGFVEEFDNPNSYPNPAYYPDPFPSSDPMTFLLETFFGGNSATIGPESPRMLPGSARRSLFESEGFDPASYLLNLLMARRESGSQIEFILENQPGGGSAGFQLPANVGDYFLGPGFEQLIQQLAENDPNRYGTPPASKISMEGLPNVKVDESMMKSELAQCAVCKDDFELGIEVKQMPCKHVYHKDCIMPWLEIHNSCPVCRYELPTDDPDYENRVRDSSNASSGNSGSSQGQRRLERQFTVSLPWPWGRSGSTSHSEGSDSSRQQHGDTN</sequence>
<dbReference type="AlphaFoldDB" id="A0ABD2Y5C4"/>
<dbReference type="GO" id="GO:0008270">
    <property type="term" value="F:zinc ion binding"/>
    <property type="evidence" value="ECO:0007669"/>
    <property type="project" value="UniProtKB-KW"/>
</dbReference>
<accession>A0ABD2Y5C4</accession>
<dbReference type="PANTHER" id="PTHR15710:SF161">
    <property type="entry name" value="E3 UBIQUITIN-PROTEIN LIGASE RING1-LIKE"/>
    <property type="match status" value="1"/>
</dbReference>
<dbReference type="Pfam" id="PF14369">
    <property type="entry name" value="Zn_ribbon_19"/>
    <property type="match status" value="1"/>
</dbReference>
<feature type="region of interest" description="Disordered" evidence="9">
    <location>
        <begin position="253"/>
        <end position="312"/>
    </location>
</feature>
<evidence type="ECO:0000256" key="8">
    <source>
        <dbReference type="PROSITE-ProRule" id="PRU00175"/>
    </source>
</evidence>
<feature type="compositionally biased region" description="Basic and acidic residues" evidence="9">
    <location>
        <begin position="299"/>
        <end position="312"/>
    </location>
</feature>
<evidence type="ECO:0000259" key="10">
    <source>
        <dbReference type="PROSITE" id="PS50089"/>
    </source>
</evidence>